<dbReference type="Pfam" id="PF13676">
    <property type="entry name" value="TIR_2"/>
    <property type="match status" value="1"/>
</dbReference>
<dbReference type="Proteomes" id="UP000734823">
    <property type="component" value="Unassembled WGS sequence"/>
</dbReference>
<feature type="domain" description="TIR" evidence="1">
    <location>
        <begin position="331"/>
        <end position="460"/>
    </location>
</feature>
<reference evidence="2 3" key="1">
    <citation type="submission" date="2020-06" db="EMBL/GenBank/DDBJ databases">
        <title>Actinokineospora xiongansis sp. nov., isolated from soil of Baiyangdian.</title>
        <authorList>
            <person name="Zhang X."/>
        </authorList>
    </citation>
    <scope>NUCLEOTIDE SEQUENCE [LARGE SCALE GENOMIC DNA]</scope>
    <source>
        <strain evidence="2 3">HBU206404</strain>
    </source>
</reference>
<dbReference type="Gene3D" id="3.40.50.10140">
    <property type="entry name" value="Toll/interleukin-1 receptor homology (TIR) domain"/>
    <property type="match status" value="1"/>
</dbReference>
<dbReference type="SUPFAM" id="SSF52200">
    <property type="entry name" value="Toll/Interleukin receptor TIR domain"/>
    <property type="match status" value="1"/>
</dbReference>
<evidence type="ECO:0000313" key="3">
    <source>
        <dbReference type="Proteomes" id="UP000734823"/>
    </source>
</evidence>
<dbReference type="PROSITE" id="PS50104">
    <property type="entry name" value="TIR"/>
    <property type="match status" value="1"/>
</dbReference>
<evidence type="ECO:0000259" key="1">
    <source>
        <dbReference type="PROSITE" id="PS50104"/>
    </source>
</evidence>
<evidence type="ECO:0000313" key="2">
    <source>
        <dbReference type="EMBL" id="MBC6449713.1"/>
    </source>
</evidence>
<dbReference type="InterPro" id="IPR000157">
    <property type="entry name" value="TIR_dom"/>
</dbReference>
<gene>
    <name evidence="2" type="ORF">GPZ80_21345</name>
</gene>
<comment type="caution">
    <text evidence="2">The sequence shown here is derived from an EMBL/GenBank/DDBJ whole genome shotgun (WGS) entry which is preliminary data.</text>
</comment>
<protein>
    <submittedName>
        <fullName evidence="2">Toll/interleukin-1 receptor domain-containing protein</fullName>
    </submittedName>
</protein>
<name>A0ABR7LAJ9_9PSEU</name>
<keyword evidence="3" id="KW-1185">Reference proteome</keyword>
<keyword evidence="2" id="KW-0675">Receptor</keyword>
<dbReference type="EMBL" id="JABVED010000012">
    <property type="protein sequence ID" value="MBC6449713.1"/>
    <property type="molecule type" value="Genomic_DNA"/>
</dbReference>
<organism evidence="2 3">
    <name type="scientific">Actinokineospora xionganensis</name>
    <dbReference type="NCBI Taxonomy" id="2684470"/>
    <lineage>
        <taxon>Bacteria</taxon>
        <taxon>Bacillati</taxon>
        <taxon>Actinomycetota</taxon>
        <taxon>Actinomycetes</taxon>
        <taxon>Pseudonocardiales</taxon>
        <taxon>Pseudonocardiaceae</taxon>
        <taxon>Actinokineospora</taxon>
    </lineage>
</organism>
<dbReference type="InterPro" id="IPR035897">
    <property type="entry name" value="Toll_tir_struct_dom_sf"/>
</dbReference>
<accession>A0ABR7LAJ9</accession>
<sequence length="461" mass="51116">MPDDLPRGPLRELTEALHELYRAAGTPGLRMIADTVTEDDRFRDTVSHQKVSAMLHGSGMPKWSKLEPVVRVLAEWSTPQRSSSDEARRFKQLWDAVNGGDVPAAHPTDEQDGRVRSVFVLGGVTGETNYPDFEKAELERFSQRLGATVAQSGADLIVCSPFPDSVDFHALRGFVEARAGGTVHMHRPRHPHIENKYTQLLAILDADAGDQIKSWFYPGPEIDDPDSLGQAWLLCQLMAMEQADALITVGGKLGKSANTILHLAEARQQPVVPFAFLGGAAERVFLRRDWGRSHPWLDPRKLMDKNAVGEAMVIANQMVTARVRALGLPQRPDTVFVSRARLDVEYARALDDYLSSAGLRVLFGERELPADRTVESAIEDAVLRSDLFIVLWSRSYAASRYCYDEIQLALKRYRAGELRLWIINIDGSDIVPPGARGLPQLAARSPTAVVNVVRDLLADAR</sequence>
<proteinExistence type="predicted"/>